<dbReference type="EMBL" id="AUZX01016177">
    <property type="protein sequence ID" value="EQD26421.1"/>
    <property type="molecule type" value="Genomic_DNA"/>
</dbReference>
<organism evidence="1">
    <name type="scientific">mine drainage metagenome</name>
    <dbReference type="NCBI Taxonomy" id="410659"/>
    <lineage>
        <taxon>unclassified sequences</taxon>
        <taxon>metagenomes</taxon>
        <taxon>ecological metagenomes</taxon>
    </lineage>
</organism>
<protein>
    <recommendedName>
        <fullName evidence="2">Uracil-DNA glycosylase-like domain-containing protein</fullName>
    </recommendedName>
</protein>
<reference evidence="1" key="2">
    <citation type="journal article" date="2014" name="ISME J.">
        <title>Microbial stratification in low pH oxic and suboxic macroscopic growths along an acid mine drainage.</title>
        <authorList>
            <person name="Mendez-Garcia C."/>
            <person name="Mesa V."/>
            <person name="Sprenger R.R."/>
            <person name="Richter M."/>
            <person name="Diez M.S."/>
            <person name="Solano J."/>
            <person name="Bargiela R."/>
            <person name="Golyshina O.V."/>
            <person name="Manteca A."/>
            <person name="Ramos J.L."/>
            <person name="Gallego J.R."/>
            <person name="Llorente I."/>
            <person name="Martins Dos Santos V.A."/>
            <person name="Jensen O.N."/>
            <person name="Pelaez A.I."/>
            <person name="Sanchez J."/>
            <person name="Ferrer M."/>
        </authorList>
    </citation>
    <scope>NUCLEOTIDE SEQUENCE</scope>
</reference>
<name>T0XUG2_9ZZZZ</name>
<comment type="caution">
    <text evidence="1">The sequence shown here is derived from an EMBL/GenBank/DDBJ whole genome shotgun (WGS) entry which is preliminary data.</text>
</comment>
<sequence length="168" mass="19016">EKELKSFCNQPTGPYLRPFAPNPRWRTASVFIIGANPATPLREQFDDYDQYWTGLTQAPCIFWQRYRAAHGDGTSKTTGNVKELEKELSGINCLITNVSWLPAKKFDREVRGMLFASSEMLKRLIASCPAKVLFFQGCRARTFARNAYGVVLDCCAPPQKQNNRVDGM</sequence>
<feature type="non-terminal residue" evidence="1">
    <location>
        <position position="1"/>
    </location>
</feature>
<evidence type="ECO:0000313" key="1">
    <source>
        <dbReference type="EMBL" id="EQD26421.1"/>
    </source>
</evidence>
<reference evidence="1" key="1">
    <citation type="submission" date="2013-08" db="EMBL/GenBank/DDBJ databases">
        <authorList>
            <person name="Mendez C."/>
            <person name="Richter M."/>
            <person name="Ferrer M."/>
            <person name="Sanchez J."/>
        </authorList>
    </citation>
    <scope>NUCLEOTIDE SEQUENCE</scope>
</reference>
<evidence type="ECO:0008006" key="2">
    <source>
        <dbReference type="Google" id="ProtNLM"/>
    </source>
</evidence>
<dbReference type="AlphaFoldDB" id="T0XUG2"/>
<proteinExistence type="predicted"/>
<feature type="non-terminal residue" evidence="1">
    <location>
        <position position="168"/>
    </location>
</feature>
<gene>
    <name evidence="1" type="ORF">B1A_21884</name>
</gene>
<accession>T0XUG2</accession>